<dbReference type="SMART" id="SM00304">
    <property type="entry name" value="HAMP"/>
    <property type="match status" value="1"/>
</dbReference>
<dbReference type="Pfam" id="PF00990">
    <property type="entry name" value="GGDEF"/>
    <property type="match status" value="1"/>
</dbReference>
<reference evidence="6 7" key="1">
    <citation type="submission" date="2019-04" db="EMBL/GenBank/DDBJ databases">
        <title>Trinickia sp. 7GSK02, isolated from subtropical forest soil.</title>
        <authorList>
            <person name="Gao Z.-H."/>
            <person name="Qiu L.-H."/>
        </authorList>
    </citation>
    <scope>NUCLEOTIDE SEQUENCE [LARGE SCALE GENOMIC DNA]</scope>
    <source>
        <strain evidence="6 7">7GSK02</strain>
    </source>
</reference>
<proteinExistence type="predicted"/>
<feature type="coiled-coil region" evidence="3">
    <location>
        <begin position="382"/>
        <end position="409"/>
    </location>
</feature>
<dbReference type="InterPro" id="IPR029787">
    <property type="entry name" value="Nucleotide_cyclase"/>
</dbReference>
<evidence type="ECO:0000259" key="5">
    <source>
        <dbReference type="PROSITE" id="PS50887"/>
    </source>
</evidence>
<comment type="catalytic activity">
    <reaction evidence="2">
        <text>2 GTP = 3',3'-c-di-GMP + 2 diphosphate</text>
        <dbReference type="Rhea" id="RHEA:24898"/>
        <dbReference type="ChEBI" id="CHEBI:33019"/>
        <dbReference type="ChEBI" id="CHEBI:37565"/>
        <dbReference type="ChEBI" id="CHEBI:58805"/>
        <dbReference type="EC" id="2.7.7.65"/>
    </reaction>
</comment>
<protein>
    <recommendedName>
        <fullName evidence="1">diguanylate cyclase</fullName>
        <ecNumber evidence="1">2.7.7.65</ecNumber>
    </recommendedName>
</protein>
<dbReference type="PROSITE" id="PS50885">
    <property type="entry name" value="HAMP"/>
    <property type="match status" value="1"/>
</dbReference>
<dbReference type="NCBIfam" id="TIGR00254">
    <property type="entry name" value="GGDEF"/>
    <property type="match status" value="1"/>
</dbReference>
<dbReference type="PANTHER" id="PTHR45138:SF9">
    <property type="entry name" value="DIGUANYLATE CYCLASE DGCM-RELATED"/>
    <property type="match status" value="1"/>
</dbReference>
<accession>A0A4U1HJL0</accession>
<dbReference type="Gene3D" id="6.10.340.10">
    <property type="match status" value="1"/>
</dbReference>
<dbReference type="FunFam" id="3.30.70.270:FF:000001">
    <property type="entry name" value="Diguanylate cyclase domain protein"/>
    <property type="match status" value="1"/>
</dbReference>
<organism evidence="6 7">
    <name type="scientific">Trinickia terrae</name>
    <dbReference type="NCBI Taxonomy" id="2571161"/>
    <lineage>
        <taxon>Bacteria</taxon>
        <taxon>Pseudomonadati</taxon>
        <taxon>Pseudomonadota</taxon>
        <taxon>Betaproteobacteria</taxon>
        <taxon>Burkholderiales</taxon>
        <taxon>Burkholderiaceae</taxon>
        <taxon>Trinickia</taxon>
    </lineage>
</organism>
<dbReference type="InterPro" id="IPR043128">
    <property type="entry name" value="Rev_trsase/Diguanyl_cyclase"/>
</dbReference>
<evidence type="ECO:0000256" key="1">
    <source>
        <dbReference type="ARBA" id="ARBA00012528"/>
    </source>
</evidence>
<dbReference type="PANTHER" id="PTHR45138">
    <property type="entry name" value="REGULATORY COMPONENTS OF SENSORY TRANSDUCTION SYSTEM"/>
    <property type="match status" value="1"/>
</dbReference>
<feature type="domain" description="GGDEF" evidence="5">
    <location>
        <begin position="437"/>
        <end position="573"/>
    </location>
</feature>
<dbReference type="AlphaFoldDB" id="A0A4U1HJL0"/>
<dbReference type="Gene3D" id="3.30.70.270">
    <property type="match status" value="1"/>
</dbReference>
<dbReference type="GO" id="GO:0007165">
    <property type="term" value="P:signal transduction"/>
    <property type="evidence" value="ECO:0007669"/>
    <property type="project" value="InterPro"/>
</dbReference>
<name>A0A4U1HJL0_9BURK</name>
<gene>
    <name evidence="6" type="ORF">FAZ69_28745</name>
</gene>
<dbReference type="Proteomes" id="UP000305539">
    <property type="component" value="Unassembled WGS sequence"/>
</dbReference>
<dbReference type="InterPro" id="IPR050469">
    <property type="entry name" value="Diguanylate_Cyclase"/>
</dbReference>
<evidence type="ECO:0000259" key="4">
    <source>
        <dbReference type="PROSITE" id="PS50885"/>
    </source>
</evidence>
<comment type="caution">
    <text evidence="6">The sequence shown here is derived from an EMBL/GenBank/DDBJ whole genome shotgun (WGS) entry which is preliminary data.</text>
</comment>
<dbReference type="GO" id="GO:0043709">
    <property type="term" value="P:cell adhesion involved in single-species biofilm formation"/>
    <property type="evidence" value="ECO:0007669"/>
    <property type="project" value="TreeGrafter"/>
</dbReference>
<dbReference type="CDD" id="cd01949">
    <property type="entry name" value="GGDEF"/>
    <property type="match status" value="1"/>
</dbReference>
<feature type="domain" description="HAMP" evidence="4">
    <location>
        <begin position="338"/>
        <end position="391"/>
    </location>
</feature>
<dbReference type="GO" id="GO:0005886">
    <property type="term" value="C:plasma membrane"/>
    <property type="evidence" value="ECO:0007669"/>
    <property type="project" value="TreeGrafter"/>
</dbReference>
<keyword evidence="3" id="KW-0175">Coiled coil</keyword>
<dbReference type="InterPro" id="IPR000160">
    <property type="entry name" value="GGDEF_dom"/>
</dbReference>
<dbReference type="EMBL" id="SWJE01000019">
    <property type="protein sequence ID" value="TKC81341.1"/>
    <property type="molecule type" value="Genomic_DNA"/>
</dbReference>
<dbReference type="GO" id="GO:0052621">
    <property type="term" value="F:diguanylate cyclase activity"/>
    <property type="evidence" value="ECO:0007669"/>
    <property type="project" value="UniProtKB-EC"/>
</dbReference>
<sequence length="586" mass="64086">MGSRFRVGISVALAPILVLSCWLLAHQWLAYRAASEAMRSFAAFREALLAMEKVSAERGPTNGVLGENVPIPPQRAALLANYRHTSDQQIARLLDKLALDRSPACAENTDMIVKLQSDLASARKNIDHLTTLPIIERGDVQKAVNRMIALIPEFLPVVVTEMSVVTKGDPDVFDTLLIAKLSADLREQAGQLGSRFTSALATHRQLTGEEQLGIDRSQGRIDQLRALIDLRMLDHPAVTAEALAAVTWRYFGEGERYVAEVQTLASRPIGADVTTGQFAEHYVPTMRSITQLRDVLLAEADGKLQRHYRTTQLQLAAAVTAVLLLLTTLVWMTVTFRRDVINPFVRATRAIHAIAAGDLTTEIPSTSRRAEIRQMFDAIGVLRKYSVERAQLEAERGQLIQELATMADTDSLTRLLNRRAFESRALALLQRTDIQASQIALIMFDIDHFKRLNDTHGHAAGDAALRIIGELCRANWRQSDIVARIGGEEFAVLVNVAAAPLAVALAERMRLRIAEAVVLADGGARCRMTASFGIAIVSPADAAGGVTELLKRADHMLYKAKLAGRDCLMADLGPVDANPPAAPVTE</sequence>
<dbReference type="SUPFAM" id="SSF55073">
    <property type="entry name" value="Nucleotide cyclase"/>
    <property type="match status" value="1"/>
</dbReference>
<evidence type="ECO:0000256" key="3">
    <source>
        <dbReference type="SAM" id="Coils"/>
    </source>
</evidence>
<dbReference type="GO" id="GO:1902201">
    <property type="term" value="P:negative regulation of bacterial-type flagellum-dependent cell motility"/>
    <property type="evidence" value="ECO:0007669"/>
    <property type="project" value="TreeGrafter"/>
</dbReference>
<evidence type="ECO:0000256" key="2">
    <source>
        <dbReference type="ARBA" id="ARBA00034247"/>
    </source>
</evidence>
<dbReference type="InterPro" id="IPR003660">
    <property type="entry name" value="HAMP_dom"/>
</dbReference>
<dbReference type="EC" id="2.7.7.65" evidence="1"/>
<evidence type="ECO:0000313" key="7">
    <source>
        <dbReference type="Proteomes" id="UP000305539"/>
    </source>
</evidence>
<dbReference type="SUPFAM" id="SSF158472">
    <property type="entry name" value="HAMP domain-like"/>
    <property type="match status" value="1"/>
</dbReference>
<evidence type="ECO:0000313" key="6">
    <source>
        <dbReference type="EMBL" id="TKC81341.1"/>
    </source>
</evidence>
<dbReference type="SMART" id="SM00267">
    <property type="entry name" value="GGDEF"/>
    <property type="match status" value="1"/>
</dbReference>
<keyword evidence="7" id="KW-1185">Reference proteome</keyword>
<dbReference type="PROSITE" id="PS50887">
    <property type="entry name" value="GGDEF"/>
    <property type="match status" value="1"/>
</dbReference>
<dbReference type="PROSITE" id="PS51257">
    <property type="entry name" value="PROKAR_LIPOPROTEIN"/>
    <property type="match status" value="1"/>
</dbReference>
<dbReference type="OrthoDB" id="9813903at2"/>
<dbReference type="Pfam" id="PF00672">
    <property type="entry name" value="HAMP"/>
    <property type="match status" value="1"/>
</dbReference>